<keyword evidence="3" id="KW-1185">Reference proteome</keyword>
<sequence>MWYGFQAAHIVILAHEAVFLFGGFDSHVTHKDKVSSTTPPENGTLNRSDLENTSVKIFSRSTAMLLFWYFRQAVLANMLRVAEPPLEHES</sequence>
<dbReference type="EMBL" id="KV878214">
    <property type="protein sequence ID" value="OJJ32884.1"/>
    <property type="molecule type" value="Genomic_DNA"/>
</dbReference>
<gene>
    <name evidence="2" type="ORF">ASPWEDRAFT_42924</name>
</gene>
<dbReference type="Proteomes" id="UP000184383">
    <property type="component" value="Unassembled WGS sequence"/>
</dbReference>
<dbReference type="RefSeq" id="XP_040686561.1">
    <property type="nucleotide sequence ID" value="XM_040835899.1"/>
</dbReference>
<feature type="chain" id="PRO_5012001812" evidence="1">
    <location>
        <begin position="23"/>
        <end position="90"/>
    </location>
</feature>
<dbReference type="AlphaFoldDB" id="A0A1L9RDA0"/>
<proteinExistence type="predicted"/>
<accession>A0A1L9RDA0</accession>
<dbReference type="GeneID" id="63751747"/>
<dbReference type="VEuPathDB" id="FungiDB:ASPWEDRAFT_42924"/>
<evidence type="ECO:0000313" key="3">
    <source>
        <dbReference type="Proteomes" id="UP000184383"/>
    </source>
</evidence>
<protein>
    <submittedName>
        <fullName evidence="2">Uncharacterized protein</fullName>
    </submittedName>
</protein>
<evidence type="ECO:0000313" key="2">
    <source>
        <dbReference type="EMBL" id="OJJ32884.1"/>
    </source>
</evidence>
<organism evidence="2 3">
    <name type="scientific">Aspergillus wentii DTO 134E9</name>
    <dbReference type="NCBI Taxonomy" id="1073089"/>
    <lineage>
        <taxon>Eukaryota</taxon>
        <taxon>Fungi</taxon>
        <taxon>Dikarya</taxon>
        <taxon>Ascomycota</taxon>
        <taxon>Pezizomycotina</taxon>
        <taxon>Eurotiomycetes</taxon>
        <taxon>Eurotiomycetidae</taxon>
        <taxon>Eurotiales</taxon>
        <taxon>Aspergillaceae</taxon>
        <taxon>Aspergillus</taxon>
        <taxon>Aspergillus subgen. Cremei</taxon>
    </lineage>
</organism>
<feature type="signal peptide" evidence="1">
    <location>
        <begin position="1"/>
        <end position="22"/>
    </location>
</feature>
<evidence type="ECO:0000256" key="1">
    <source>
        <dbReference type="SAM" id="SignalP"/>
    </source>
</evidence>
<dbReference type="OrthoDB" id="2142759at2759"/>
<reference evidence="3" key="1">
    <citation type="journal article" date="2017" name="Genome Biol.">
        <title>Comparative genomics reveals high biological diversity and specific adaptations in the industrially and medically important fungal genus Aspergillus.</title>
        <authorList>
            <person name="de Vries R.P."/>
            <person name="Riley R."/>
            <person name="Wiebenga A."/>
            <person name="Aguilar-Osorio G."/>
            <person name="Amillis S."/>
            <person name="Uchima C.A."/>
            <person name="Anderluh G."/>
            <person name="Asadollahi M."/>
            <person name="Askin M."/>
            <person name="Barry K."/>
            <person name="Battaglia E."/>
            <person name="Bayram O."/>
            <person name="Benocci T."/>
            <person name="Braus-Stromeyer S.A."/>
            <person name="Caldana C."/>
            <person name="Canovas D."/>
            <person name="Cerqueira G.C."/>
            <person name="Chen F."/>
            <person name="Chen W."/>
            <person name="Choi C."/>
            <person name="Clum A."/>
            <person name="Dos Santos R.A."/>
            <person name="Damasio A.R."/>
            <person name="Diallinas G."/>
            <person name="Emri T."/>
            <person name="Fekete E."/>
            <person name="Flipphi M."/>
            <person name="Freyberg S."/>
            <person name="Gallo A."/>
            <person name="Gournas C."/>
            <person name="Habgood R."/>
            <person name="Hainaut M."/>
            <person name="Harispe M.L."/>
            <person name="Henrissat B."/>
            <person name="Hilden K.S."/>
            <person name="Hope R."/>
            <person name="Hossain A."/>
            <person name="Karabika E."/>
            <person name="Karaffa L."/>
            <person name="Karanyi Z."/>
            <person name="Krasevec N."/>
            <person name="Kuo A."/>
            <person name="Kusch H."/>
            <person name="LaButti K."/>
            <person name="Lagendijk E.L."/>
            <person name="Lapidus A."/>
            <person name="Levasseur A."/>
            <person name="Lindquist E."/>
            <person name="Lipzen A."/>
            <person name="Logrieco A.F."/>
            <person name="MacCabe A."/>
            <person name="Maekelae M.R."/>
            <person name="Malavazi I."/>
            <person name="Melin P."/>
            <person name="Meyer V."/>
            <person name="Mielnichuk N."/>
            <person name="Miskei M."/>
            <person name="Molnar A.P."/>
            <person name="Mule G."/>
            <person name="Ngan C.Y."/>
            <person name="Orejas M."/>
            <person name="Orosz E."/>
            <person name="Ouedraogo J.P."/>
            <person name="Overkamp K.M."/>
            <person name="Park H.-S."/>
            <person name="Perrone G."/>
            <person name="Piumi F."/>
            <person name="Punt P.J."/>
            <person name="Ram A.F."/>
            <person name="Ramon A."/>
            <person name="Rauscher S."/>
            <person name="Record E."/>
            <person name="Riano-Pachon D.M."/>
            <person name="Robert V."/>
            <person name="Roehrig J."/>
            <person name="Ruller R."/>
            <person name="Salamov A."/>
            <person name="Salih N.S."/>
            <person name="Samson R.A."/>
            <person name="Sandor E."/>
            <person name="Sanguinetti M."/>
            <person name="Schuetze T."/>
            <person name="Sepcic K."/>
            <person name="Shelest E."/>
            <person name="Sherlock G."/>
            <person name="Sophianopoulou V."/>
            <person name="Squina F.M."/>
            <person name="Sun H."/>
            <person name="Susca A."/>
            <person name="Todd R.B."/>
            <person name="Tsang A."/>
            <person name="Unkles S.E."/>
            <person name="van de Wiele N."/>
            <person name="van Rossen-Uffink D."/>
            <person name="Oliveira J.V."/>
            <person name="Vesth T.C."/>
            <person name="Visser J."/>
            <person name="Yu J.-H."/>
            <person name="Zhou M."/>
            <person name="Andersen M.R."/>
            <person name="Archer D.B."/>
            <person name="Baker S.E."/>
            <person name="Benoit I."/>
            <person name="Brakhage A.A."/>
            <person name="Braus G.H."/>
            <person name="Fischer R."/>
            <person name="Frisvad J.C."/>
            <person name="Goldman G.H."/>
            <person name="Houbraken J."/>
            <person name="Oakley B."/>
            <person name="Pocsi I."/>
            <person name="Scazzocchio C."/>
            <person name="Seiboth B."/>
            <person name="vanKuyk P.A."/>
            <person name="Wortman J."/>
            <person name="Dyer P.S."/>
            <person name="Grigoriev I.V."/>
        </authorList>
    </citation>
    <scope>NUCLEOTIDE SEQUENCE [LARGE SCALE GENOMIC DNA]</scope>
    <source>
        <strain evidence="3">DTO 134E9</strain>
    </source>
</reference>
<name>A0A1L9RDA0_ASPWE</name>
<keyword evidence="1" id="KW-0732">Signal</keyword>